<accession>A0AAN8FDA3</accession>
<comment type="caution">
    <text evidence="1">The sequence shown here is derived from an EMBL/GenBank/DDBJ whole genome shotgun (WGS) entry which is preliminary data.</text>
</comment>
<gene>
    <name evidence="1" type="ORF">GCK32_018310</name>
</gene>
<keyword evidence="2" id="KW-1185">Reference proteome</keyword>
<reference evidence="1 2" key="1">
    <citation type="submission" date="2019-10" db="EMBL/GenBank/DDBJ databases">
        <title>Assembly and Annotation for the nematode Trichostrongylus colubriformis.</title>
        <authorList>
            <person name="Martin J."/>
        </authorList>
    </citation>
    <scope>NUCLEOTIDE SEQUENCE [LARGE SCALE GENOMIC DNA]</scope>
    <source>
        <strain evidence="1">G859</strain>
        <tissue evidence="1">Whole worm</tissue>
    </source>
</reference>
<evidence type="ECO:0000313" key="2">
    <source>
        <dbReference type="Proteomes" id="UP001331761"/>
    </source>
</evidence>
<dbReference type="AlphaFoldDB" id="A0AAN8FDA3"/>
<dbReference type="Proteomes" id="UP001331761">
    <property type="component" value="Unassembled WGS sequence"/>
</dbReference>
<name>A0AAN8FDA3_TRICO</name>
<feature type="non-terminal residue" evidence="1">
    <location>
        <position position="1"/>
    </location>
</feature>
<dbReference type="InterPro" id="IPR027973">
    <property type="entry name" value="FSAF1-like"/>
</dbReference>
<protein>
    <submittedName>
        <fullName evidence="1">Uncharacterized protein</fullName>
    </submittedName>
</protein>
<evidence type="ECO:0000313" key="1">
    <source>
        <dbReference type="EMBL" id="KAK5969358.1"/>
    </source>
</evidence>
<organism evidence="1 2">
    <name type="scientific">Trichostrongylus colubriformis</name>
    <name type="common">Black scour worm</name>
    <dbReference type="NCBI Taxonomy" id="6319"/>
    <lineage>
        <taxon>Eukaryota</taxon>
        <taxon>Metazoa</taxon>
        <taxon>Ecdysozoa</taxon>
        <taxon>Nematoda</taxon>
        <taxon>Chromadorea</taxon>
        <taxon>Rhabditida</taxon>
        <taxon>Rhabditina</taxon>
        <taxon>Rhabditomorpha</taxon>
        <taxon>Strongyloidea</taxon>
        <taxon>Trichostrongylidae</taxon>
        <taxon>Trichostrongylus</taxon>
    </lineage>
</organism>
<dbReference type="Pfam" id="PF15375">
    <property type="entry name" value="FSAF1"/>
    <property type="match status" value="1"/>
</dbReference>
<dbReference type="EMBL" id="WIXE01020253">
    <property type="protein sequence ID" value="KAK5969358.1"/>
    <property type="molecule type" value="Genomic_DNA"/>
</dbReference>
<sequence>FLQVEQLLSREGNLEDRSAARERLVMSLGGKAPKGKNMNYKILKKERKEKKESDARKAAEMKALLRVNSTKKKIKVEVTIAVERFEVKVEFRQDATFSLSFHESQPFAISLLFSCS</sequence>
<proteinExistence type="predicted"/>